<dbReference type="Proteomes" id="UP001597114">
    <property type="component" value="Unassembled WGS sequence"/>
</dbReference>
<feature type="domain" description="Extradiol ring-cleavage dioxygenase class III enzyme subunit B" evidence="1">
    <location>
        <begin position="152"/>
        <end position="306"/>
    </location>
</feature>
<protein>
    <recommendedName>
        <fullName evidence="1">Extradiol ring-cleavage dioxygenase class III enzyme subunit B domain-containing protein</fullName>
    </recommendedName>
</protein>
<comment type="caution">
    <text evidence="2">The sequence shown here is derived from an EMBL/GenBank/DDBJ whole genome shotgun (WGS) entry which is preliminary data.</text>
</comment>
<reference evidence="3" key="1">
    <citation type="journal article" date="2019" name="Int. J. Syst. Evol. Microbiol.">
        <title>The Global Catalogue of Microorganisms (GCM) 10K type strain sequencing project: providing services to taxonomists for standard genome sequencing and annotation.</title>
        <authorList>
            <consortium name="The Broad Institute Genomics Platform"/>
            <consortium name="The Broad Institute Genome Sequencing Center for Infectious Disease"/>
            <person name="Wu L."/>
            <person name="Ma J."/>
        </authorList>
    </citation>
    <scope>NUCLEOTIDE SEQUENCE [LARGE SCALE GENOMIC DNA]</scope>
    <source>
        <strain evidence="3">CCM 7043</strain>
    </source>
</reference>
<sequence>MADIVVGIGTSHGPLLNTPPAEWGQRASADRRDPRLVYRGEEFTFEELVSARGVDFSAECAPEVWRRRHAACRAAITEVGAVLGTTELDALVVVSSDHKEVFTDELLAPFSFYWGDSVPHVPFTAEALDGMAPGLAIAEVANVPDEPTVRPCHSELAVHLIRMASAAGFDPAASRTLPPGRYGDGGIPHGWGFIYQQVLGGTTSIPVVPVFVNTFWEPNPPSAMRCYDFGRALGAAIRSFPGNARVGVVASGGLSHMVVDEELDRGFLDSLMTRDPLYPTRLSPEVLRSGSSELRNWIVVAGALADTDLRPRLIDYQPCYRSEAGTGCAMGFVAWERPAATGETR</sequence>
<keyword evidence="3" id="KW-1185">Reference proteome</keyword>
<evidence type="ECO:0000313" key="3">
    <source>
        <dbReference type="Proteomes" id="UP001597114"/>
    </source>
</evidence>
<dbReference type="EMBL" id="JBHUCO010000034">
    <property type="protein sequence ID" value="MFD1521431.1"/>
    <property type="molecule type" value="Genomic_DNA"/>
</dbReference>
<dbReference type="Gene3D" id="3.40.830.10">
    <property type="entry name" value="LigB-like"/>
    <property type="match status" value="1"/>
</dbReference>
<dbReference type="Pfam" id="PF02900">
    <property type="entry name" value="LigB"/>
    <property type="match status" value="1"/>
</dbReference>
<dbReference type="RefSeq" id="WP_344724512.1">
    <property type="nucleotide sequence ID" value="NZ_BAAAUS010000025.1"/>
</dbReference>
<name>A0ABW4F0T6_9PSEU</name>
<gene>
    <name evidence="2" type="ORF">ACFSJD_28295</name>
</gene>
<evidence type="ECO:0000259" key="1">
    <source>
        <dbReference type="Pfam" id="PF02900"/>
    </source>
</evidence>
<organism evidence="2 3">
    <name type="scientific">Pseudonocardia yunnanensis</name>
    <dbReference type="NCBI Taxonomy" id="58107"/>
    <lineage>
        <taxon>Bacteria</taxon>
        <taxon>Bacillati</taxon>
        <taxon>Actinomycetota</taxon>
        <taxon>Actinomycetes</taxon>
        <taxon>Pseudonocardiales</taxon>
        <taxon>Pseudonocardiaceae</taxon>
        <taxon>Pseudonocardia</taxon>
    </lineage>
</organism>
<evidence type="ECO:0000313" key="2">
    <source>
        <dbReference type="EMBL" id="MFD1521431.1"/>
    </source>
</evidence>
<dbReference type="SUPFAM" id="SSF53213">
    <property type="entry name" value="LigB-like"/>
    <property type="match status" value="1"/>
</dbReference>
<accession>A0ABW4F0T6</accession>
<dbReference type="InterPro" id="IPR004183">
    <property type="entry name" value="Xdiol_dOase_suB"/>
</dbReference>
<proteinExistence type="predicted"/>